<keyword evidence="2" id="KW-1185">Reference proteome</keyword>
<dbReference type="EMBL" id="JACHXD010000002">
    <property type="protein sequence ID" value="MBB3117714.1"/>
    <property type="molecule type" value="Genomic_DNA"/>
</dbReference>
<gene>
    <name evidence="1" type="ORF">FHS03_000740</name>
</gene>
<sequence>MQVFDTSSIIYAWDNYPIEQFPNLWGWLAQELNASRICLSEVVSSEILGVSSECSQWLHSLAISYLPVNDAILQEALRIKALLQIGAHYQGGVGENDLLVIATAKQHTAELITNEAIQRTLPKLKANYKIPAVCKLPTVAVNCCSFLDFMRRSKVVFG</sequence>
<dbReference type="Gene3D" id="3.40.50.1010">
    <property type="entry name" value="5'-nuclease"/>
    <property type="match status" value="1"/>
</dbReference>
<dbReference type="InterPro" id="IPR029060">
    <property type="entry name" value="PIN-like_dom_sf"/>
</dbReference>
<dbReference type="AlphaFoldDB" id="A0A7W5B716"/>
<dbReference type="Pfam" id="PF14367">
    <property type="entry name" value="DUF4411"/>
    <property type="match status" value="1"/>
</dbReference>
<dbReference type="SUPFAM" id="SSF88723">
    <property type="entry name" value="PIN domain-like"/>
    <property type="match status" value="1"/>
</dbReference>
<evidence type="ECO:0000313" key="1">
    <source>
        <dbReference type="EMBL" id="MBB3117714.1"/>
    </source>
</evidence>
<comment type="caution">
    <text evidence="1">The sequence shown here is derived from an EMBL/GenBank/DDBJ whole genome shotgun (WGS) entry which is preliminary data.</text>
</comment>
<organism evidence="1 2">
    <name type="scientific">Pseudoduganella violacea</name>
    <dbReference type="NCBI Taxonomy" id="1715466"/>
    <lineage>
        <taxon>Bacteria</taxon>
        <taxon>Pseudomonadati</taxon>
        <taxon>Pseudomonadota</taxon>
        <taxon>Betaproteobacteria</taxon>
        <taxon>Burkholderiales</taxon>
        <taxon>Oxalobacteraceae</taxon>
        <taxon>Telluria group</taxon>
        <taxon>Pseudoduganella</taxon>
    </lineage>
</organism>
<accession>A0A7W5B716</accession>
<dbReference type="InterPro" id="IPR016541">
    <property type="entry name" value="UCP008505"/>
</dbReference>
<dbReference type="Proteomes" id="UP000541535">
    <property type="component" value="Unassembled WGS sequence"/>
</dbReference>
<reference evidence="1 2" key="1">
    <citation type="submission" date="2020-08" db="EMBL/GenBank/DDBJ databases">
        <title>Genomic Encyclopedia of Type Strains, Phase III (KMG-III): the genomes of soil and plant-associated and newly described type strains.</title>
        <authorList>
            <person name="Whitman W."/>
        </authorList>
    </citation>
    <scope>NUCLEOTIDE SEQUENCE [LARGE SCALE GENOMIC DNA]</scope>
    <source>
        <strain evidence="1 2">CECT 8897</strain>
    </source>
</reference>
<name>A0A7W5B716_9BURK</name>
<protein>
    <submittedName>
        <fullName evidence="1">Putative nucleic acid-binding protein</fullName>
    </submittedName>
</protein>
<dbReference type="RefSeq" id="WP_183439684.1">
    <property type="nucleotide sequence ID" value="NZ_JACHXD010000002.1"/>
</dbReference>
<evidence type="ECO:0000313" key="2">
    <source>
        <dbReference type="Proteomes" id="UP000541535"/>
    </source>
</evidence>
<proteinExistence type="predicted"/>